<evidence type="ECO:0000313" key="2">
    <source>
        <dbReference type="Proteomes" id="UP000288216"/>
    </source>
</evidence>
<accession>A0A401NU03</accession>
<organism evidence="1 2">
    <name type="scientific">Scyliorhinus torazame</name>
    <name type="common">Cloudy catshark</name>
    <name type="synonym">Catulus torazame</name>
    <dbReference type="NCBI Taxonomy" id="75743"/>
    <lineage>
        <taxon>Eukaryota</taxon>
        <taxon>Metazoa</taxon>
        <taxon>Chordata</taxon>
        <taxon>Craniata</taxon>
        <taxon>Vertebrata</taxon>
        <taxon>Chondrichthyes</taxon>
        <taxon>Elasmobranchii</taxon>
        <taxon>Galeomorphii</taxon>
        <taxon>Galeoidea</taxon>
        <taxon>Carcharhiniformes</taxon>
        <taxon>Scyliorhinidae</taxon>
        <taxon>Scyliorhinus</taxon>
    </lineage>
</organism>
<protein>
    <submittedName>
        <fullName evidence="1">Uncharacterized protein</fullName>
    </submittedName>
</protein>
<comment type="caution">
    <text evidence="1">The sequence shown here is derived from an EMBL/GenBank/DDBJ whole genome shotgun (WGS) entry which is preliminary data.</text>
</comment>
<sequence>MHSGLDLFPDHPNLMAGRGGSRAFRLTALSNKCPEPLVTCFQWTNSNAVGAGSHVLSHTHLSLRIKPRGRPALAVSNDLECGRPD</sequence>
<dbReference type="EMBL" id="BFAA01001366">
    <property type="protein sequence ID" value="GCB64371.1"/>
    <property type="molecule type" value="Genomic_DNA"/>
</dbReference>
<dbReference type="AlphaFoldDB" id="A0A401NU03"/>
<proteinExistence type="predicted"/>
<name>A0A401NU03_SCYTO</name>
<dbReference type="Proteomes" id="UP000288216">
    <property type="component" value="Unassembled WGS sequence"/>
</dbReference>
<keyword evidence="2" id="KW-1185">Reference proteome</keyword>
<evidence type="ECO:0000313" key="1">
    <source>
        <dbReference type="EMBL" id="GCB64371.1"/>
    </source>
</evidence>
<reference evidence="1 2" key="1">
    <citation type="journal article" date="2018" name="Nat. Ecol. Evol.">
        <title>Shark genomes provide insights into elasmobranch evolution and the origin of vertebrates.</title>
        <authorList>
            <person name="Hara Y"/>
            <person name="Yamaguchi K"/>
            <person name="Onimaru K"/>
            <person name="Kadota M"/>
            <person name="Koyanagi M"/>
            <person name="Keeley SD"/>
            <person name="Tatsumi K"/>
            <person name="Tanaka K"/>
            <person name="Motone F"/>
            <person name="Kageyama Y"/>
            <person name="Nozu R"/>
            <person name="Adachi N"/>
            <person name="Nishimura O"/>
            <person name="Nakagawa R"/>
            <person name="Tanegashima C"/>
            <person name="Kiyatake I"/>
            <person name="Matsumoto R"/>
            <person name="Murakumo K"/>
            <person name="Nishida K"/>
            <person name="Terakita A"/>
            <person name="Kuratani S"/>
            <person name="Sato K"/>
            <person name="Hyodo S Kuraku.S."/>
        </authorList>
    </citation>
    <scope>NUCLEOTIDE SEQUENCE [LARGE SCALE GENOMIC DNA]</scope>
</reference>
<gene>
    <name evidence="1" type="ORF">scyTo_0004594</name>
</gene>